<dbReference type="SFLD" id="SFLDG01386">
    <property type="entry name" value="main_SPASM_domain-containing"/>
    <property type="match status" value="1"/>
</dbReference>
<dbReference type="SFLD" id="SFLDG01067">
    <property type="entry name" value="SPASM/twitch_domain_containing"/>
    <property type="match status" value="1"/>
</dbReference>
<keyword evidence="3" id="KW-0949">S-adenosyl-L-methionine</keyword>
<sequence length="456" mass="52133">MIHSYSLGGYNIVLDVHSGAVHLLDELSFKMVSLLAPPLSEECPQQVLYALQGEYPLSDIVESYAELYELYKEDQLFSADTYDEFAGKMVSSPIKAMCLHVAHDCNLRCKYCFAGTGNYSGQRSVMPIEVGKKAVDYLIHHSEGRRNLEVDFFGGEPLLNFELVRAVVEYARSLEREHNKKFRFTVTTNGVLLDDEKIDFINREMYNVVLSVDGRKEVNDRVRARVDGSGCYDLIMPKFKRLVERRGDGQYYVRGTFTSYNLDFSEDVLHFYREGFDQISVEPVVAPATADYAIREEHLPRIFEEYERLARTMLEMRGRGERFNFFHFMLDLDQGPCAIKRLRGCGCGNEYVAITPDGDVYPCHQFVGLDGWKMGSVYDLSVDRSMKEDFAKATVYDKPQCKECWAKFYCSGGCNANNLQYGGSVRTPYTLTCELEKKRLECAIMMKAAELEPIEV</sequence>
<dbReference type="SUPFAM" id="SSF102114">
    <property type="entry name" value="Radical SAM enzymes"/>
    <property type="match status" value="1"/>
</dbReference>
<dbReference type="InterPro" id="IPR023885">
    <property type="entry name" value="4Fe4S-binding_SPASM_dom"/>
</dbReference>
<dbReference type="InterPro" id="IPR058240">
    <property type="entry name" value="rSAM_sf"/>
</dbReference>
<keyword evidence="2" id="KW-0004">4Fe-4S</keyword>
<proteinExistence type="predicted"/>
<dbReference type="PROSITE" id="PS01305">
    <property type="entry name" value="MOAA_NIFB_PQQE"/>
    <property type="match status" value="1"/>
</dbReference>
<keyword evidence="6" id="KW-0411">Iron-sulfur</keyword>
<dbReference type="PANTHER" id="PTHR43273:SF8">
    <property type="entry name" value="RADICAL SAM DOMAIN PROTEIN"/>
    <property type="match status" value="1"/>
</dbReference>
<keyword evidence="9" id="KW-1185">Reference proteome</keyword>
<dbReference type="SFLD" id="SFLDS00029">
    <property type="entry name" value="Radical_SAM"/>
    <property type="match status" value="1"/>
</dbReference>
<dbReference type="InterPro" id="IPR023867">
    <property type="entry name" value="Sulphatase_maturase_rSAM"/>
</dbReference>
<dbReference type="GO" id="GO:0046872">
    <property type="term" value="F:metal ion binding"/>
    <property type="evidence" value="ECO:0007669"/>
    <property type="project" value="UniProtKB-KW"/>
</dbReference>
<keyword evidence="4" id="KW-0479">Metal-binding</keyword>
<dbReference type="NCBIfam" id="TIGR04085">
    <property type="entry name" value="rSAM_more_4Fe4S"/>
    <property type="match status" value="1"/>
</dbReference>
<dbReference type="InterPro" id="IPR013785">
    <property type="entry name" value="Aldolase_TIM"/>
</dbReference>
<dbReference type="Pfam" id="PF04055">
    <property type="entry name" value="Radical_SAM"/>
    <property type="match status" value="1"/>
</dbReference>
<dbReference type="CDD" id="cd21124">
    <property type="entry name" value="SPASM_CteB-like"/>
    <property type="match status" value="1"/>
</dbReference>
<dbReference type="Proteomes" id="UP000294682">
    <property type="component" value="Unassembled WGS sequence"/>
</dbReference>
<dbReference type="GO" id="GO:0051539">
    <property type="term" value="F:4 iron, 4 sulfur cluster binding"/>
    <property type="evidence" value="ECO:0007669"/>
    <property type="project" value="UniProtKB-KW"/>
</dbReference>
<dbReference type="InterPro" id="IPR024025">
    <property type="entry name" value="SCIFF_rSAM_maturase"/>
</dbReference>
<comment type="caution">
    <text evidence="8">The sequence shown here is derived from an EMBL/GenBank/DDBJ whole genome shotgun (WGS) entry which is preliminary data.</text>
</comment>
<protein>
    <recommendedName>
        <fullName evidence="7">Radical SAM core domain-containing protein</fullName>
    </recommendedName>
</protein>
<dbReference type="InterPro" id="IPR000385">
    <property type="entry name" value="MoaA_NifB_PqqE_Fe-S-bd_CS"/>
</dbReference>
<evidence type="ECO:0000259" key="7">
    <source>
        <dbReference type="PROSITE" id="PS51918"/>
    </source>
</evidence>
<feature type="domain" description="Radical SAM core" evidence="7">
    <location>
        <begin position="91"/>
        <end position="322"/>
    </location>
</feature>
<name>A0A9X8UIU2_9FIRM</name>
<dbReference type="PROSITE" id="PS51918">
    <property type="entry name" value="RADICAL_SAM"/>
    <property type="match status" value="1"/>
</dbReference>
<evidence type="ECO:0000313" key="9">
    <source>
        <dbReference type="Proteomes" id="UP000294682"/>
    </source>
</evidence>
<dbReference type="AlphaFoldDB" id="A0A9X8UIU2"/>
<evidence type="ECO:0000256" key="4">
    <source>
        <dbReference type="ARBA" id="ARBA00022723"/>
    </source>
</evidence>
<dbReference type="SFLD" id="SFLDG01384">
    <property type="entry name" value="thioether_bond_formation_requi"/>
    <property type="match status" value="1"/>
</dbReference>
<dbReference type="CDD" id="cd01335">
    <property type="entry name" value="Radical_SAM"/>
    <property type="match status" value="1"/>
</dbReference>
<dbReference type="Pfam" id="PF13186">
    <property type="entry name" value="SPASM"/>
    <property type="match status" value="1"/>
</dbReference>
<dbReference type="Gene3D" id="3.20.20.70">
    <property type="entry name" value="Aldolase class I"/>
    <property type="match status" value="1"/>
</dbReference>
<evidence type="ECO:0000256" key="6">
    <source>
        <dbReference type="ARBA" id="ARBA00023014"/>
    </source>
</evidence>
<accession>A0A9X8UIU2</accession>
<reference evidence="8 9" key="1">
    <citation type="submission" date="2019-03" db="EMBL/GenBank/DDBJ databases">
        <title>Genomic Encyclopedia of Type Strains, Phase IV (KMG-IV): sequencing the most valuable type-strain genomes for metagenomic binning, comparative biology and taxonomic classification.</title>
        <authorList>
            <person name="Goeker M."/>
        </authorList>
    </citation>
    <scope>NUCLEOTIDE SEQUENCE [LARGE SCALE GENOMIC DNA]</scope>
    <source>
        <strain evidence="8 9">DSM 100433</strain>
    </source>
</reference>
<dbReference type="RefSeq" id="WP_132084705.1">
    <property type="nucleotide sequence ID" value="NZ_SLUK01000007.1"/>
</dbReference>
<organism evidence="8 9">
    <name type="scientific">Harryflintia acetispora</name>
    <dbReference type="NCBI Taxonomy" id="1849041"/>
    <lineage>
        <taxon>Bacteria</taxon>
        <taxon>Bacillati</taxon>
        <taxon>Bacillota</taxon>
        <taxon>Clostridia</taxon>
        <taxon>Eubacteriales</taxon>
        <taxon>Oscillospiraceae</taxon>
        <taxon>Harryflintia</taxon>
    </lineage>
</organism>
<dbReference type="EMBL" id="SLUK01000007">
    <property type="protein sequence ID" value="TCL42969.1"/>
    <property type="molecule type" value="Genomic_DNA"/>
</dbReference>
<keyword evidence="5" id="KW-0408">Iron</keyword>
<dbReference type="GO" id="GO:0016491">
    <property type="term" value="F:oxidoreductase activity"/>
    <property type="evidence" value="ECO:0007669"/>
    <property type="project" value="InterPro"/>
</dbReference>
<evidence type="ECO:0000256" key="5">
    <source>
        <dbReference type="ARBA" id="ARBA00023004"/>
    </source>
</evidence>
<dbReference type="NCBIfam" id="TIGR03974">
    <property type="entry name" value="rSAM_six_Cys"/>
    <property type="match status" value="1"/>
</dbReference>
<dbReference type="PANTHER" id="PTHR43273">
    <property type="entry name" value="ANAEROBIC SULFATASE-MATURATING ENZYME HOMOLOG ASLB-RELATED"/>
    <property type="match status" value="1"/>
</dbReference>
<gene>
    <name evidence="8" type="ORF">EDD78_10770</name>
</gene>
<comment type="cofactor">
    <cofactor evidence="1">
        <name>[4Fe-4S] cluster</name>
        <dbReference type="ChEBI" id="CHEBI:49883"/>
    </cofactor>
</comment>
<evidence type="ECO:0000256" key="2">
    <source>
        <dbReference type="ARBA" id="ARBA00022485"/>
    </source>
</evidence>
<dbReference type="InterPro" id="IPR047602">
    <property type="entry name" value="SPASM_CteB-like"/>
</dbReference>
<evidence type="ECO:0000313" key="8">
    <source>
        <dbReference type="EMBL" id="TCL42969.1"/>
    </source>
</evidence>
<dbReference type="InterPro" id="IPR007197">
    <property type="entry name" value="rSAM"/>
</dbReference>
<evidence type="ECO:0000256" key="1">
    <source>
        <dbReference type="ARBA" id="ARBA00001966"/>
    </source>
</evidence>
<evidence type="ECO:0000256" key="3">
    <source>
        <dbReference type="ARBA" id="ARBA00022691"/>
    </source>
</evidence>